<dbReference type="CDD" id="cd01071">
    <property type="entry name" value="PBP2_PhnD_like"/>
    <property type="match status" value="1"/>
</dbReference>
<feature type="chain" id="PRO_5020293453" evidence="3">
    <location>
        <begin position="25"/>
        <end position="289"/>
    </location>
</feature>
<evidence type="ECO:0000313" key="5">
    <source>
        <dbReference type="Proteomes" id="UP000295632"/>
    </source>
</evidence>
<comment type="caution">
    <text evidence="4">The sequence shown here is derived from an EMBL/GenBank/DDBJ whole genome shotgun (WGS) entry which is preliminary data.</text>
</comment>
<dbReference type="Proteomes" id="UP000295632">
    <property type="component" value="Unassembled WGS sequence"/>
</dbReference>
<keyword evidence="5" id="KW-1185">Reference proteome</keyword>
<dbReference type="AlphaFoldDB" id="A0A4R6TW39"/>
<dbReference type="EMBL" id="SNYJ01000019">
    <property type="protein sequence ID" value="TDQ36219.1"/>
    <property type="molecule type" value="Genomic_DNA"/>
</dbReference>
<dbReference type="Gene3D" id="3.40.190.10">
    <property type="entry name" value="Periplasmic binding protein-like II"/>
    <property type="match status" value="2"/>
</dbReference>
<dbReference type="PANTHER" id="PTHR35841">
    <property type="entry name" value="PHOSPHONATES-BINDING PERIPLASMIC PROTEIN"/>
    <property type="match status" value="1"/>
</dbReference>
<evidence type="ECO:0000256" key="3">
    <source>
        <dbReference type="SAM" id="SignalP"/>
    </source>
</evidence>
<keyword evidence="2 3" id="KW-0732">Signal</keyword>
<accession>A0A4R6TW39</accession>
<name>A0A4R6TW39_9BACI</name>
<dbReference type="NCBIfam" id="TIGR01098">
    <property type="entry name" value="3A0109s03R"/>
    <property type="match status" value="1"/>
</dbReference>
<evidence type="ECO:0000313" key="4">
    <source>
        <dbReference type="EMBL" id="TDQ36219.1"/>
    </source>
</evidence>
<feature type="signal peptide" evidence="3">
    <location>
        <begin position="1"/>
        <end position="24"/>
    </location>
</feature>
<organism evidence="4 5">
    <name type="scientific">Aureibacillus halotolerans</name>
    <dbReference type="NCBI Taxonomy" id="1508390"/>
    <lineage>
        <taxon>Bacteria</taxon>
        <taxon>Bacillati</taxon>
        <taxon>Bacillota</taxon>
        <taxon>Bacilli</taxon>
        <taxon>Bacillales</taxon>
        <taxon>Bacillaceae</taxon>
        <taxon>Aureibacillus</taxon>
    </lineage>
</organism>
<dbReference type="PANTHER" id="PTHR35841:SF1">
    <property type="entry name" value="PHOSPHONATES-BINDING PERIPLASMIC PROTEIN"/>
    <property type="match status" value="1"/>
</dbReference>
<protein>
    <submittedName>
        <fullName evidence="4">Phosphonate transport system substrate-binding protein</fullName>
    </submittedName>
</protein>
<dbReference type="GO" id="GO:0055085">
    <property type="term" value="P:transmembrane transport"/>
    <property type="evidence" value="ECO:0007669"/>
    <property type="project" value="InterPro"/>
</dbReference>
<reference evidence="4 5" key="1">
    <citation type="submission" date="2019-03" db="EMBL/GenBank/DDBJ databases">
        <title>Genomic Encyclopedia of Type Strains, Phase IV (KMG-IV): sequencing the most valuable type-strain genomes for metagenomic binning, comparative biology and taxonomic classification.</title>
        <authorList>
            <person name="Goeker M."/>
        </authorList>
    </citation>
    <scope>NUCLEOTIDE SEQUENCE [LARGE SCALE GENOMIC DNA]</scope>
    <source>
        <strain evidence="4 5">DSM 28697</strain>
    </source>
</reference>
<evidence type="ECO:0000256" key="1">
    <source>
        <dbReference type="ARBA" id="ARBA00007162"/>
    </source>
</evidence>
<dbReference type="InterPro" id="IPR005770">
    <property type="entry name" value="PhnD"/>
</dbReference>
<dbReference type="GO" id="GO:0043190">
    <property type="term" value="C:ATP-binding cassette (ABC) transporter complex"/>
    <property type="evidence" value="ECO:0007669"/>
    <property type="project" value="InterPro"/>
</dbReference>
<dbReference type="Pfam" id="PF12974">
    <property type="entry name" value="Phosphonate-bd"/>
    <property type="match status" value="1"/>
</dbReference>
<proteinExistence type="inferred from homology"/>
<dbReference type="RefSeq" id="WP_133581749.1">
    <property type="nucleotide sequence ID" value="NZ_SNYJ01000019.1"/>
</dbReference>
<gene>
    <name evidence="4" type="ORF">EV213_1198</name>
</gene>
<dbReference type="OrthoDB" id="9776786at2"/>
<dbReference type="SUPFAM" id="SSF53850">
    <property type="entry name" value="Periplasmic binding protein-like II"/>
    <property type="match status" value="1"/>
</dbReference>
<dbReference type="PROSITE" id="PS51257">
    <property type="entry name" value="PROKAR_LIPOPROTEIN"/>
    <property type="match status" value="1"/>
</dbReference>
<evidence type="ECO:0000256" key="2">
    <source>
        <dbReference type="ARBA" id="ARBA00022729"/>
    </source>
</evidence>
<comment type="similarity">
    <text evidence="1">Belongs to the phosphate/phosphite/phosphonate binding protein family.</text>
</comment>
<sequence length="289" mass="31661">MKHFMRLMFGGVLLLLTACGTASEASSDGELNTIRFVDTGAEGMEELSREFGPFKDALSEAVDKDIEFFSISNRTAAATAMEFGQVDMVLTGPGEYVTMKNAIDVKGVIGITRPGYRSVIAVPASSPIKTIEDIKGKTIAMKDVGSTSGHIAPMGMLMDAGIDPLEDVETLMLGETFVEAFKSGETDAVAFSLSRYNDLVAEWGEENVRVLAESEDLPNDLFVASQDLSAEQVEELREKMMEHQDALLESMLITGEHDHYGESEFVLVDDEDYEGLRKIYEKLGIEIDE</sequence>